<dbReference type="Pfam" id="PF00001">
    <property type="entry name" value="7tm_1"/>
    <property type="match status" value="1"/>
</dbReference>
<evidence type="ECO:0000256" key="5">
    <source>
        <dbReference type="ARBA" id="ARBA00023136"/>
    </source>
</evidence>
<keyword evidence="8" id="KW-0807">Transducer</keyword>
<feature type="transmembrane region" description="Helical" evidence="9">
    <location>
        <begin position="12"/>
        <end position="34"/>
    </location>
</feature>
<keyword evidence="2 9" id="KW-0812">Transmembrane</keyword>
<dbReference type="Proteomes" id="UP000694546">
    <property type="component" value="Chromosome 16"/>
</dbReference>
<keyword evidence="12" id="KW-1185">Reference proteome</keyword>
<dbReference type="GO" id="GO:0005886">
    <property type="term" value="C:plasma membrane"/>
    <property type="evidence" value="ECO:0007669"/>
    <property type="project" value="TreeGrafter"/>
</dbReference>
<dbReference type="RefSeq" id="XP_030236419.1">
    <property type="nucleotide sequence ID" value="XM_030380559.1"/>
</dbReference>
<dbReference type="InterPro" id="IPR017452">
    <property type="entry name" value="GPCR_Rhodpsn_7TM"/>
</dbReference>
<evidence type="ECO:0000313" key="11">
    <source>
        <dbReference type="Ensembl" id="ENSGMOP00000015163.2"/>
    </source>
</evidence>
<dbReference type="Ensembl" id="ENSGMOT00000015553.2">
    <property type="protein sequence ID" value="ENSGMOP00000015163.2"/>
    <property type="gene ID" value="ENSGMOG00000014166.2"/>
</dbReference>
<dbReference type="GO" id="GO:0035025">
    <property type="term" value="P:positive regulation of Rho protein signal transduction"/>
    <property type="evidence" value="ECO:0007669"/>
    <property type="project" value="TreeGrafter"/>
</dbReference>
<evidence type="ECO:0000256" key="2">
    <source>
        <dbReference type="ARBA" id="ARBA00022692"/>
    </source>
</evidence>
<reference evidence="11" key="2">
    <citation type="submission" date="2025-09" db="UniProtKB">
        <authorList>
            <consortium name="Ensembl"/>
        </authorList>
    </citation>
    <scope>IDENTIFICATION</scope>
</reference>
<feature type="transmembrane region" description="Helical" evidence="9">
    <location>
        <begin position="177"/>
        <end position="197"/>
    </location>
</feature>
<name>A0A8C4ZKA2_GADMO</name>
<evidence type="ECO:0000256" key="9">
    <source>
        <dbReference type="SAM" id="Phobius"/>
    </source>
</evidence>
<feature type="transmembrane region" description="Helical" evidence="9">
    <location>
        <begin position="41"/>
        <end position="59"/>
    </location>
</feature>
<dbReference type="SUPFAM" id="SSF81321">
    <property type="entry name" value="Family A G protein-coupled receptor-like"/>
    <property type="match status" value="1"/>
</dbReference>
<gene>
    <name evidence="11" type="primary">LOC115560906</name>
</gene>
<dbReference type="PRINTS" id="PR00237">
    <property type="entry name" value="GPCRRHODOPSN"/>
</dbReference>
<dbReference type="InterPro" id="IPR000276">
    <property type="entry name" value="GPCR_Rhodpsn"/>
</dbReference>
<dbReference type="PROSITE" id="PS50262">
    <property type="entry name" value="G_PROTEIN_RECEP_F1_2"/>
    <property type="match status" value="1"/>
</dbReference>
<evidence type="ECO:0000256" key="4">
    <source>
        <dbReference type="ARBA" id="ARBA00023040"/>
    </source>
</evidence>
<dbReference type="OrthoDB" id="5950040at2759"/>
<evidence type="ECO:0000313" key="12">
    <source>
        <dbReference type="Proteomes" id="UP000694546"/>
    </source>
</evidence>
<protein>
    <submittedName>
        <fullName evidence="11">Lysophosphatidic acid receptor 6-like</fullName>
    </submittedName>
</protein>
<comment type="subcellular location">
    <subcellularLocation>
        <location evidence="1">Membrane</location>
        <topology evidence="1">Multi-pass membrane protein</topology>
    </subcellularLocation>
</comment>
<keyword evidence="5 9" id="KW-0472">Membrane</keyword>
<dbReference type="AlphaFoldDB" id="A0A8C4ZKA2"/>
<dbReference type="GeneTree" id="ENSGT00950000183136"/>
<evidence type="ECO:0000256" key="7">
    <source>
        <dbReference type="ARBA" id="ARBA00023180"/>
    </source>
</evidence>
<dbReference type="PANTHER" id="PTHR24232">
    <property type="entry name" value="G-PROTEIN COUPLED RECEPTOR"/>
    <property type="match status" value="1"/>
</dbReference>
<proteinExistence type="predicted"/>
<keyword evidence="6" id="KW-0675">Receptor</keyword>
<dbReference type="GeneID" id="115560906"/>
<evidence type="ECO:0000256" key="1">
    <source>
        <dbReference type="ARBA" id="ARBA00004141"/>
    </source>
</evidence>
<sequence>MSSAEEGNMAYAVIFGCIVVLGLPLNAASLWILIQRHRLKSPSAVIMINLALADLLLVLSLPMRVYYYATGIWSLGVFACICISSLFTNNIRASAIFITVIGVDRLLAVVFPLSSRHLRNTTNSWRACGLIWISLVAVSIPESVAISSKMQGCNLTNCFHPERSPCYKEQIVPSLNYVNSCFVFTLLAVNCISTSMVSWKLRSHLSDSVQVVNKMNVMLIFAMNLLMFFIFFLPVSLVLSVEKWRVAVEPALCLASMNCCFDPLLYYFSLDSFWTKKEDDKARPNGIHSRS</sequence>
<evidence type="ECO:0000256" key="6">
    <source>
        <dbReference type="ARBA" id="ARBA00023170"/>
    </source>
</evidence>
<feature type="domain" description="G-protein coupled receptors family 1 profile" evidence="10">
    <location>
        <begin position="25"/>
        <end position="266"/>
    </location>
</feature>
<organism evidence="11 12">
    <name type="scientific">Gadus morhua</name>
    <name type="common">Atlantic cod</name>
    <dbReference type="NCBI Taxonomy" id="8049"/>
    <lineage>
        <taxon>Eukaryota</taxon>
        <taxon>Metazoa</taxon>
        <taxon>Chordata</taxon>
        <taxon>Craniata</taxon>
        <taxon>Vertebrata</taxon>
        <taxon>Euteleostomi</taxon>
        <taxon>Actinopterygii</taxon>
        <taxon>Neopterygii</taxon>
        <taxon>Teleostei</taxon>
        <taxon>Neoteleostei</taxon>
        <taxon>Acanthomorphata</taxon>
        <taxon>Zeiogadaria</taxon>
        <taxon>Gadariae</taxon>
        <taxon>Gadiformes</taxon>
        <taxon>Gadoidei</taxon>
        <taxon>Gadidae</taxon>
        <taxon>Gadus</taxon>
    </lineage>
</organism>
<feature type="transmembrane region" description="Helical" evidence="9">
    <location>
        <begin position="65"/>
        <end position="87"/>
    </location>
</feature>
<evidence type="ECO:0000256" key="8">
    <source>
        <dbReference type="ARBA" id="ARBA00023224"/>
    </source>
</evidence>
<feature type="transmembrane region" description="Helical" evidence="9">
    <location>
        <begin position="217"/>
        <end position="239"/>
    </location>
</feature>
<keyword evidence="4" id="KW-0297">G-protein coupled receptor</keyword>
<evidence type="ECO:0000256" key="3">
    <source>
        <dbReference type="ARBA" id="ARBA00022989"/>
    </source>
</evidence>
<dbReference type="GO" id="GO:0007200">
    <property type="term" value="P:phospholipase C-activating G protein-coupled receptor signaling pathway"/>
    <property type="evidence" value="ECO:0007669"/>
    <property type="project" value="TreeGrafter"/>
</dbReference>
<dbReference type="Gene3D" id="1.20.1070.10">
    <property type="entry name" value="Rhodopsin 7-helix transmembrane proteins"/>
    <property type="match status" value="1"/>
</dbReference>
<feature type="transmembrane region" description="Helical" evidence="9">
    <location>
        <begin position="94"/>
        <end position="112"/>
    </location>
</feature>
<dbReference type="CDD" id="cd14982">
    <property type="entry name" value="7tmA_purinoceptor-like"/>
    <property type="match status" value="1"/>
</dbReference>
<keyword evidence="3 9" id="KW-1133">Transmembrane helix</keyword>
<evidence type="ECO:0000259" key="10">
    <source>
        <dbReference type="PROSITE" id="PS50262"/>
    </source>
</evidence>
<accession>A0A8C4ZKA2</accession>
<reference evidence="11" key="1">
    <citation type="submission" date="2025-08" db="UniProtKB">
        <authorList>
            <consortium name="Ensembl"/>
        </authorList>
    </citation>
    <scope>IDENTIFICATION</scope>
</reference>
<dbReference type="GO" id="GO:0070915">
    <property type="term" value="F:lysophosphatidic acid receptor activity"/>
    <property type="evidence" value="ECO:0007669"/>
    <property type="project" value="TreeGrafter"/>
</dbReference>
<dbReference type="OMA" id="SAVIMIN"/>
<dbReference type="PANTHER" id="PTHR24232:SF90">
    <property type="entry name" value="LYSOPHOSPHATIDIC ACID RECEPTOR 5B"/>
    <property type="match status" value="1"/>
</dbReference>
<keyword evidence="7" id="KW-0325">Glycoprotein</keyword>